<feature type="domain" description="Lipoyl-binding" evidence="5">
    <location>
        <begin position="2"/>
        <end position="77"/>
    </location>
</feature>
<evidence type="ECO:0000256" key="2">
    <source>
        <dbReference type="ARBA" id="ARBA00007317"/>
    </source>
</evidence>
<dbReference type="InterPro" id="IPR003016">
    <property type="entry name" value="2-oxoA_DH_lipoyl-BS"/>
</dbReference>
<reference evidence="8" key="1">
    <citation type="journal article" date="2019" name="Int. J. Syst. Evol. Microbiol.">
        <title>The Global Catalogue of Microorganisms (GCM) 10K type strain sequencing project: providing services to taxonomists for standard genome sequencing and annotation.</title>
        <authorList>
            <consortium name="The Broad Institute Genomics Platform"/>
            <consortium name="The Broad Institute Genome Sequencing Center for Infectious Disease"/>
            <person name="Wu L."/>
            <person name="Ma J."/>
        </authorList>
    </citation>
    <scope>NUCLEOTIDE SEQUENCE [LARGE SCALE GENOMIC DNA]</scope>
    <source>
        <strain evidence="8">TISTR 2562</strain>
    </source>
</reference>
<protein>
    <submittedName>
        <fullName evidence="7">Acetoin dehydrogenase dihydrolipoyllysine-residue acetyltransferase subunit</fullName>
        <ecNumber evidence="7">2.3.1.12</ecNumber>
    </submittedName>
</protein>
<name>A0ABW5U6R5_9RHOB</name>
<dbReference type="NCBIfam" id="NF011457">
    <property type="entry name" value="PRK14875.1"/>
    <property type="match status" value="1"/>
</dbReference>
<comment type="similarity">
    <text evidence="2">Belongs to the 2-oxoacid dehydrogenase family.</text>
</comment>
<dbReference type="SUPFAM" id="SSF47005">
    <property type="entry name" value="Peripheral subunit-binding domain of 2-oxo acid dehydrogenase complex"/>
    <property type="match status" value="1"/>
</dbReference>
<evidence type="ECO:0000256" key="1">
    <source>
        <dbReference type="ARBA" id="ARBA00001938"/>
    </source>
</evidence>
<evidence type="ECO:0000259" key="5">
    <source>
        <dbReference type="PROSITE" id="PS50968"/>
    </source>
</evidence>
<comment type="cofactor">
    <cofactor evidence="1">
        <name>(R)-lipoate</name>
        <dbReference type="ChEBI" id="CHEBI:83088"/>
    </cofactor>
</comment>
<dbReference type="CDD" id="cd06849">
    <property type="entry name" value="lipoyl_domain"/>
    <property type="match status" value="1"/>
</dbReference>
<dbReference type="SUPFAM" id="SSF53474">
    <property type="entry name" value="alpha/beta-Hydrolases"/>
    <property type="match status" value="1"/>
</dbReference>
<keyword evidence="7" id="KW-0808">Transferase</keyword>
<dbReference type="InterPro" id="IPR004167">
    <property type="entry name" value="PSBD"/>
</dbReference>
<evidence type="ECO:0000313" key="8">
    <source>
        <dbReference type="Proteomes" id="UP001597474"/>
    </source>
</evidence>
<organism evidence="7 8">
    <name type="scientific">Sulfitobacter aestuarii</name>
    <dbReference type="NCBI Taxonomy" id="2161676"/>
    <lineage>
        <taxon>Bacteria</taxon>
        <taxon>Pseudomonadati</taxon>
        <taxon>Pseudomonadota</taxon>
        <taxon>Alphaproteobacteria</taxon>
        <taxon>Rhodobacterales</taxon>
        <taxon>Roseobacteraceae</taxon>
        <taxon>Sulfitobacter</taxon>
    </lineage>
</organism>
<dbReference type="Proteomes" id="UP001597474">
    <property type="component" value="Unassembled WGS sequence"/>
</dbReference>
<dbReference type="PANTHER" id="PTHR23151">
    <property type="entry name" value="DIHYDROLIPOAMIDE ACETYL/SUCCINYL-TRANSFERASE-RELATED"/>
    <property type="match status" value="1"/>
</dbReference>
<dbReference type="InterPro" id="IPR011053">
    <property type="entry name" value="Single_hybrid_motif"/>
</dbReference>
<dbReference type="PROSITE" id="PS00189">
    <property type="entry name" value="LIPOYL"/>
    <property type="match status" value="1"/>
</dbReference>
<dbReference type="PROSITE" id="PS50968">
    <property type="entry name" value="BIOTINYL_LIPOYL"/>
    <property type="match status" value="1"/>
</dbReference>
<dbReference type="EC" id="2.3.1.12" evidence="7"/>
<dbReference type="PRINTS" id="PR00111">
    <property type="entry name" value="ABHYDROLASE"/>
</dbReference>
<dbReference type="InterPro" id="IPR029058">
    <property type="entry name" value="AB_hydrolase_fold"/>
</dbReference>
<dbReference type="PROSITE" id="PS51826">
    <property type="entry name" value="PSBD"/>
    <property type="match status" value="1"/>
</dbReference>
<dbReference type="EMBL" id="JBHUMP010000034">
    <property type="protein sequence ID" value="MFD2741616.1"/>
    <property type="molecule type" value="Genomic_DNA"/>
</dbReference>
<dbReference type="PANTHER" id="PTHR23151:SF90">
    <property type="entry name" value="DIHYDROLIPOYLLYSINE-RESIDUE ACETYLTRANSFERASE COMPONENT OF PYRUVATE DEHYDROGENASE COMPLEX, MITOCHONDRIAL-RELATED"/>
    <property type="match status" value="1"/>
</dbReference>
<dbReference type="Gene3D" id="3.40.50.1820">
    <property type="entry name" value="alpha/beta hydrolase"/>
    <property type="match status" value="1"/>
</dbReference>
<dbReference type="SUPFAM" id="SSF51230">
    <property type="entry name" value="Single hybrid motif"/>
    <property type="match status" value="1"/>
</dbReference>
<dbReference type="Pfam" id="PF02817">
    <property type="entry name" value="E3_binding"/>
    <property type="match status" value="1"/>
</dbReference>
<keyword evidence="8" id="KW-1185">Reference proteome</keyword>
<feature type="region of interest" description="Disordered" evidence="4">
    <location>
        <begin position="92"/>
        <end position="119"/>
    </location>
</feature>
<evidence type="ECO:0000313" key="7">
    <source>
        <dbReference type="EMBL" id="MFD2741616.1"/>
    </source>
</evidence>
<dbReference type="InterPro" id="IPR000089">
    <property type="entry name" value="Biotin_lipoyl"/>
</dbReference>
<dbReference type="Gene3D" id="4.10.320.10">
    <property type="entry name" value="E3-binding domain"/>
    <property type="match status" value="1"/>
</dbReference>
<dbReference type="Pfam" id="PF00364">
    <property type="entry name" value="Biotin_lipoyl"/>
    <property type="match status" value="1"/>
</dbReference>
<evidence type="ECO:0000259" key="6">
    <source>
        <dbReference type="PROSITE" id="PS51826"/>
    </source>
</evidence>
<evidence type="ECO:0000256" key="3">
    <source>
        <dbReference type="ARBA" id="ARBA00022823"/>
    </source>
</evidence>
<keyword evidence="7" id="KW-0012">Acyltransferase</keyword>
<dbReference type="GO" id="GO:0004742">
    <property type="term" value="F:dihydrolipoyllysine-residue acetyltransferase activity"/>
    <property type="evidence" value="ECO:0007669"/>
    <property type="project" value="UniProtKB-EC"/>
</dbReference>
<keyword evidence="3" id="KW-0450">Lipoyl</keyword>
<accession>A0ABW5U6R5</accession>
<dbReference type="InterPro" id="IPR000073">
    <property type="entry name" value="AB_hydrolase_1"/>
</dbReference>
<dbReference type="InterPro" id="IPR045257">
    <property type="entry name" value="E2/Pdx1"/>
</dbReference>
<sequence length="440" mass="47380">MPLTVTMPRLDKDMEEGKIALWHKQEGDAVEKGDVLFEIETDKAAVEVEAEATGILGHVVAEEMSLVPVDHPVAWIYAEGEKIGARPVATMDKPAQAEPEVDTAKPPPTAQSAQPAQEGQARRFATPAALEALEDVGLKLQDIKGTGPGNRVQKSDVLMAARLGALGGDNAAPRAPAETHEPAPLHPSDESGPLMVTSAGKDKQLPMVMIHGFLADATGWEKLARPLEAHRRVHRIELPCHGRSPRRRITGFAELAAELRHAFDAIDLERCHLVGHSLGGALALALADIRPRKVASLTLISPAGLGPEFNGDAIRGLCRATRSESIGPWLKLLTADPDAIGFSYIQAVAAARNDAELRAAQLAMGDQLFPDGVQGFDLNAALQRLTAPTRIIWGRQDAIIPWRHALRAPGHVSLNLFEDAGHMPHYEIPEKIEPLLRALP</sequence>
<dbReference type="Pfam" id="PF00561">
    <property type="entry name" value="Abhydrolase_1"/>
    <property type="match status" value="1"/>
</dbReference>
<dbReference type="RefSeq" id="WP_386376043.1">
    <property type="nucleotide sequence ID" value="NZ_JBHUMP010000034.1"/>
</dbReference>
<evidence type="ECO:0000256" key="4">
    <source>
        <dbReference type="SAM" id="MobiDB-lite"/>
    </source>
</evidence>
<comment type="caution">
    <text evidence="7">The sequence shown here is derived from an EMBL/GenBank/DDBJ whole genome shotgun (WGS) entry which is preliminary data.</text>
</comment>
<gene>
    <name evidence="7" type="ORF">ACFSUD_18800</name>
</gene>
<feature type="domain" description="Peripheral subunit-binding (PSBD)" evidence="6">
    <location>
        <begin position="124"/>
        <end position="161"/>
    </location>
</feature>
<feature type="compositionally biased region" description="Basic and acidic residues" evidence="4">
    <location>
        <begin position="177"/>
        <end position="189"/>
    </location>
</feature>
<proteinExistence type="inferred from homology"/>
<feature type="region of interest" description="Disordered" evidence="4">
    <location>
        <begin position="169"/>
        <end position="192"/>
    </location>
</feature>
<dbReference type="InterPro" id="IPR036625">
    <property type="entry name" value="E3-bd_dom_sf"/>
</dbReference>
<dbReference type="Gene3D" id="2.40.50.100">
    <property type="match status" value="1"/>
</dbReference>